<protein>
    <submittedName>
        <fullName evidence="2">Uncharacterized protein</fullName>
    </submittedName>
</protein>
<reference evidence="2" key="2">
    <citation type="submission" date="2020-05" db="UniProtKB">
        <authorList>
            <consortium name="EnsemblMetazoa"/>
        </authorList>
    </citation>
    <scope>IDENTIFICATION</scope>
    <source>
        <strain evidence="2">IAEA</strain>
    </source>
</reference>
<dbReference type="VEuPathDB" id="VectorBase:GBRI040707"/>
<keyword evidence="1" id="KW-1133">Transmembrane helix</keyword>
<evidence type="ECO:0000313" key="2">
    <source>
        <dbReference type="EnsemblMetazoa" id="GBRI040707-PA"/>
    </source>
</evidence>
<accession>A0A1A9X1H6</accession>
<dbReference type="Proteomes" id="UP000091820">
    <property type="component" value="Unassembled WGS sequence"/>
</dbReference>
<evidence type="ECO:0000256" key="1">
    <source>
        <dbReference type="SAM" id="Phobius"/>
    </source>
</evidence>
<dbReference type="EnsemblMetazoa" id="GBRI040707-RA">
    <property type="protein sequence ID" value="GBRI040707-PA"/>
    <property type="gene ID" value="GBRI040707"/>
</dbReference>
<keyword evidence="1" id="KW-0812">Transmembrane</keyword>
<name>A0A1A9X1H6_9MUSC</name>
<proteinExistence type="predicted"/>
<dbReference type="AlphaFoldDB" id="A0A1A9X1H6"/>
<keyword evidence="1" id="KW-0472">Membrane</keyword>
<evidence type="ECO:0000313" key="3">
    <source>
        <dbReference type="Proteomes" id="UP000091820"/>
    </source>
</evidence>
<keyword evidence="3" id="KW-1185">Reference proteome</keyword>
<sequence length="103" mass="12516">MICACTNNGVTTHDNAIKLDPYISLGTRLLNYLLSKSKLSNQWLPQNGAQLHTQTYNTYQLFFFCSCFFLVFLSHHHYHHHHHHHHHDDHYYYHHRRHQQRLQ</sequence>
<reference evidence="3" key="1">
    <citation type="submission" date="2014-03" db="EMBL/GenBank/DDBJ databases">
        <authorList>
            <person name="Aksoy S."/>
            <person name="Warren W."/>
            <person name="Wilson R.K."/>
        </authorList>
    </citation>
    <scope>NUCLEOTIDE SEQUENCE [LARGE SCALE GENOMIC DNA]</scope>
    <source>
        <strain evidence="3">IAEA</strain>
    </source>
</reference>
<organism evidence="2 3">
    <name type="scientific">Glossina brevipalpis</name>
    <dbReference type="NCBI Taxonomy" id="37001"/>
    <lineage>
        <taxon>Eukaryota</taxon>
        <taxon>Metazoa</taxon>
        <taxon>Ecdysozoa</taxon>
        <taxon>Arthropoda</taxon>
        <taxon>Hexapoda</taxon>
        <taxon>Insecta</taxon>
        <taxon>Pterygota</taxon>
        <taxon>Neoptera</taxon>
        <taxon>Endopterygota</taxon>
        <taxon>Diptera</taxon>
        <taxon>Brachycera</taxon>
        <taxon>Muscomorpha</taxon>
        <taxon>Hippoboscoidea</taxon>
        <taxon>Glossinidae</taxon>
        <taxon>Glossina</taxon>
    </lineage>
</organism>
<feature type="transmembrane region" description="Helical" evidence="1">
    <location>
        <begin position="56"/>
        <end position="73"/>
    </location>
</feature>